<comment type="caution">
    <text evidence="1">The sequence shown here is derived from an EMBL/GenBank/DDBJ whole genome shotgun (WGS) entry which is preliminary data.</text>
</comment>
<proteinExistence type="predicted"/>
<dbReference type="EMBL" id="JBHTEB010000001">
    <property type="protein sequence ID" value="MFD0318071.1"/>
    <property type="molecule type" value="Genomic_DNA"/>
</dbReference>
<reference evidence="2" key="1">
    <citation type="journal article" date="2019" name="Int. J. Syst. Evol. Microbiol.">
        <title>The Global Catalogue of Microorganisms (GCM) 10K type strain sequencing project: providing services to taxonomists for standard genome sequencing and annotation.</title>
        <authorList>
            <consortium name="The Broad Institute Genomics Platform"/>
            <consortium name="The Broad Institute Genome Sequencing Center for Infectious Disease"/>
            <person name="Wu L."/>
            <person name="Ma J."/>
        </authorList>
    </citation>
    <scope>NUCLEOTIDE SEQUENCE [LARGE SCALE GENOMIC DNA]</scope>
    <source>
        <strain evidence="2">CGMCC 4.7400</strain>
    </source>
</reference>
<organism evidence="1 2">
    <name type="scientific">Streptomyces flavalbus</name>
    <dbReference type="NCBI Taxonomy" id="2665155"/>
    <lineage>
        <taxon>Bacteria</taxon>
        <taxon>Bacillati</taxon>
        <taxon>Actinomycetota</taxon>
        <taxon>Actinomycetes</taxon>
        <taxon>Kitasatosporales</taxon>
        <taxon>Streptomycetaceae</taxon>
        <taxon>Streptomyces</taxon>
    </lineage>
</organism>
<keyword evidence="2" id="KW-1185">Reference proteome</keyword>
<dbReference type="RefSeq" id="WP_381614458.1">
    <property type="nucleotide sequence ID" value="NZ_JBHTEB010000001.1"/>
</dbReference>
<evidence type="ECO:0000313" key="2">
    <source>
        <dbReference type="Proteomes" id="UP001597023"/>
    </source>
</evidence>
<evidence type="ECO:0000313" key="1">
    <source>
        <dbReference type="EMBL" id="MFD0318071.1"/>
    </source>
</evidence>
<protein>
    <submittedName>
        <fullName evidence="1">Uncharacterized protein</fullName>
    </submittedName>
</protein>
<sequence length="274" mass="28886">MTHEDYWVVLSQGDQVLGGGFFVTRSYVLTSAARLRGLGCGAPVDVRTAEGVLLRAGVAEVADDVGLALIGVLPDPRVDYATPGADRAVKGDPWHAPFRPDITARFLSGTVDGVVHDRRDGDGRAVSVVELASAGPAVEYGDYAGGPVERRTTGAEPAVVGVVLDPERAVRLREGAEEPLAACAIDSAVGLFETLSAQSLLGMLGALPQEAEAERVPTVPPPVAVDHSLGTTRHVLREFKDMADEGLVDPAFVSPMQIRLMEWVVRTAQGEEAS</sequence>
<name>A0ABW2WF60_9ACTN</name>
<accession>A0ABW2WF60</accession>
<dbReference type="Proteomes" id="UP001597023">
    <property type="component" value="Unassembled WGS sequence"/>
</dbReference>
<gene>
    <name evidence="1" type="ORF">ACFQZ6_28440</name>
</gene>